<dbReference type="Pfam" id="PF00668">
    <property type="entry name" value="Condensation"/>
    <property type="match status" value="2"/>
</dbReference>
<dbReference type="RefSeq" id="WP_021797046.1">
    <property type="nucleotide sequence ID" value="NZ_ACVN02000123.1"/>
</dbReference>
<dbReference type="NCBIfam" id="TIGR01733">
    <property type="entry name" value="AA-adenyl-dom"/>
    <property type="match status" value="1"/>
</dbReference>
<dbReference type="InterPro" id="IPR057737">
    <property type="entry name" value="Condensation_MtbB-like"/>
</dbReference>
<dbReference type="Gene3D" id="3.40.50.12780">
    <property type="entry name" value="N-terminal domain of ligase-like"/>
    <property type="match status" value="2"/>
</dbReference>
<gene>
    <name evidence="10" type="ORF">HMPREF0682_1234</name>
</gene>
<dbReference type="SUPFAM" id="SSF56801">
    <property type="entry name" value="Acetyl-CoA synthetase-like"/>
    <property type="match status" value="2"/>
</dbReference>
<dbReference type="GO" id="GO:0000036">
    <property type="term" value="F:acyl carrier activity"/>
    <property type="evidence" value="ECO:0007669"/>
    <property type="project" value="TreeGrafter"/>
</dbReference>
<dbReference type="PROSITE" id="PS50075">
    <property type="entry name" value="CARRIER"/>
    <property type="match status" value="3"/>
</dbReference>
<sequence length="2460" mass="266007">MGDHPVPLEGLIQNASDKVRELLAGKLDADPEEIGWDDELTAIGVDSIALMAVLEWFLAVSGVRVPYADAVASRTVAGLGRLLASYGSEPCRVDPGRAPAPVPAQVDDAQPFALSVMSQAYWAGQHIDEGAESVVAHFYHEFDGAAIDPRRMEHACRLLYERNPMLRAVVTADGAQYVRPLPDDWALPVDDLRDFDEAGLTARLQEIREQRAQQNMRPDRGEVFQVWLALLPEGRSRTFVKLYMGVGDALSFKMALEQLAALYKNPDEPWDEPGMTYAQYITAMAAGGDPAREADRQWWLERLDRMHEAPSLPAGDLGAPLHSRRLAHRFEADEWAALQGLAADLGVTPTVLLLTVFGEVIGAWSENRDLVINMPVFRREELHPDVMRIVGDFTGSLLVDLSTGGDESLAEKVRINAVQVADALGHSHYSGVEVLRDLNRSSVERRTAPIVFTSAIGIGELFGPDFMEVFGPPSWVVSQGPTVLVDCQVSVLGGCLCVNWDVREHVIDDSAVDAMFAAFTTWLDSIARNGAADGPAVVPETQLSVRRDRVAALNRVSGDSSSSFVGGGGCCLHGRFFEVAGADPGRVAVIDEQGEHGFGEVARRALAVAAVLRGGGLRPGDRVLVSCPRGVGQVVAVLGVLAAGGCYVPVDVGHPRARRERIAGICGARVVVDESWLARVPVLEDPFGVEVSLDSSLDAYVVFTSGTTGEPKGVVMTHEGAMNTIADVVARWAVTADDRALLVSSLGFDLSVFDLFGVLGRGGSLVIPPAGRYADPVVWADLVARYRVSVWNSAPAQLSMVLEAAPVGRLSSVRLVLVSGDWVPVDLGVRLWAHNPVMRVVALGGATEAGIWSNFHVLRAGDEVGSSIPYGVALSGQCMDVVDGSWRARPDLVAGDIVISGGSLARCYESDPELTASKFVVVEGVRWYRTGDRGRWLPSGEIEFLGRTDTQVKVHGHRIELKEIEHAISTHPEVMEVAVVASEGRTRQMYAAVVTRPGARLTVDELVGWQEQQIPWPCTLLSFFDELPLNRNGKVDREAVLARLMAEHPDGGPIAGSPLGPLEAAVAAYWYEYLSVPVRSADDDFFLLGGDSLIASRVIAAMRREGWTTSLAEVFTHPRLGDYAKTCVPPQGIREDQASALAHDADHAYEPFGLTEVQRAYLVGRDPELTLGGVDCIFYREYRVEEVDEQRLGRAIDTVVARHPMLRTVFEGTSQRVLAEVGPYRVVRSAGAEAERMRRELSGRAFEPDRWPLFDVRVLEFDGSPHICVTTDSIVMDAASVLIFQREVDAAYAGHELEAPPEIDFRDYVVGYLEDEALSGERRSAALTYWREHARELPPSPALPLARSPEELGVPGIERRTIQIDAGQWELLRERCRREAVTPSVLVLASFCEAMRAFSGQSAVSVAVTVFDRPEVHPQIDRVLGDFTSLVVAAYRASGEQDWATRVKDVSHELAHDLENFSVGMGAIGRLAQEAGATSAFPVVFTSALGIEQTFGGDRGLFRECTGGTSATPQVWLDHQISDDGQGGVRINWDHVVGLFPEGLIESAMAHQKALLDFASEQSWDTSPPAAITERERETRRCFEEPAETEPRLLHADLVALARTVPDEPALVGPDGRILSRGALMDRASRVCAVLSHEGVGAGEQVMIRLSDPVSRVAAIYGVLMAGGSYVPVSADHPRRRVDSIIAQTGLRTVIDDDWMLRLEGSAGPTATSWGPGPARPEDPAYTIFTSGSTGEPKGVVLSHEAAAATIDAVHARWKPREGWRGLAVSAVDFDLSVFDLFGCLGSGGLLVLVGEQHRRDSQSWARLVREHQVNYWNTVPTLLEMLLVSAGPGDLTSLRPVLVSGDRVPLDLDSRLIEASPRAMLVALGGATECAIWSNWFEPTGDESWRQQSPAWDSVPYGHPLPGQRFDVLTAEGEPCPDWVVGELTISGCGVAEGYVGEDQGGFRVDSAGRRSYRTGDLGRFRPGGLLEILGRLDDQVKVRGHRIATGEVEAAAESLPGIERAVAGVIEGEDGAILALACVPTTAALRGETGRVEVDPVHAEGSPSHFGLPARAIRVAAVLREVISRTHRDDGTLRVLEFWEAWLAGQEIGRLLVEDIPVVELLADVLARRRPLADLGTERATDVMAQMNDQEESACALEWMLRSARKIIDGSSASYVGLWASTAVAHELAGRIGGIEADRDHLVPTGESEVWAGRGFDLVLAPFSMHTFARPERAMRRAVRALRPGGHLVMTEIGRLAPEALLSAVLLEDGFGPDGSRASDPMRGHCHDLDEWAELAVRFGLRPTAAISVEGSTVYGLVLQRPGEDEELDGERLRAQLAERLAAPYVPRLCEIIDAVPMTRNGKVDRMTVMAALRVGGAGALGGGEAPGAGLESLVAECWQSLLGASGISRTDSLFDHGGDSLSAARLVVELERRTGVRLSLRRILESPTVQGIAESLAIAGADDNGEGFEEGEL</sequence>
<dbReference type="Pfam" id="PF00550">
    <property type="entry name" value="PP-binding"/>
    <property type="match status" value="3"/>
</dbReference>
<feature type="domain" description="Carrier" evidence="9">
    <location>
        <begin position="2372"/>
        <end position="2447"/>
    </location>
</feature>
<reference evidence="10" key="1">
    <citation type="submission" date="2013-08" db="EMBL/GenBank/DDBJ databases">
        <authorList>
            <person name="Durkin A.S."/>
            <person name="Haft D.R."/>
            <person name="McCorrison J."/>
            <person name="Torralba M."/>
            <person name="Gillis M."/>
            <person name="Haft D.H."/>
            <person name="Methe B."/>
            <person name="Sutton G."/>
            <person name="Nelson K.E."/>
        </authorList>
    </citation>
    <scope>NUCLEOTIDE SEQUENCE [LARGE SCALE GENOMIC DNA]</scope>
    <source>
        <strain evidence="10">F0233</strain>
    </source>
</reference>
<dbReference type="Pfam" id="PF13193">
    <property type="entry name" value="AMP-binding_C"/>
    <property type="match status" value="1"/>
</dbReference>
<feature type="domain" description="Carrier" evidence="9">
    <location>
        <begin position="1057"/>
        <end position="1131"/>
    </location>
</feature>
<dbReference type="SMART" id="SM00823">
    <property type="entry name" value="PKS_PP"/>
    <property type="match status" value="2"/>
</dbReference>
<dbReference type="SUPFAM" id="SSF52777">
    <property type="entry name" value="CoA-dependent acyltransferases"/>
    <property type="match status" value="4"/>
</dbReference>
<comment type="caution">
    <text evidence="10">The sequence shown here is derived from an EMBL/GenBank/DDBJ whole genome shotgun (WGS) entry which is preliminary data.</text>
</comment>
<dbReference type="GO" id="GO:0016874">
    <property type="term" value="F:ligase activity"/>
    <property type="evidence" value="ECO:0007669"/>
    <property type="project" value="UniProtKB-KW"/>
</dbReference>
<dbReference type="InterPro" id="IPR013216">
    <property type="entry name" value="Methyltransf_11"/>
</dbReference>
<evidence type="ECO:0000313" key="10">
    <source>
        <dbReference type="EMBL" id="ERK59233.1"/>
    </source>
</evidence>
<dbReference type="InterPro" id="IPR042099">
    <property type="entry name" value="ANL_N_sf"/>
</dbReference>
<evidence type="ECO:0000256" key="4">
    <source>
        <dbReference type="ARBA" id="ARBA00016743"/>
    </source>
</evidence>
<evidence type="ECO:0000256" key="2">
    <source>
        <dbReference type="ARBA" id="ARBA00005102"/>
    </source>
</evidence>
<comment type="pathway">
    <text evidence="2">Siderophore biosynthesis; mycobactin biosynthesis.</text>
</comment>
<dbReference type="Gene3D" id="1.10.1200.10">
    <property type="entry name" value="ACP-like"/>
    <property type="match status" value="2"/>
</dbReference>
<dbReference type="GO" id="GO:0044550">
    <property type="term" value="P:secondary metabolite biosynthetic process"/>
    <property type="evidence" value="ECO:0007669"/>
    <property type="project" value="TreeGrafter"/>
</dbReference>
<dbReference type="Proteomes" id="UP000017052">
    <property type="component" value="Unassembled WGS sequence"/>
</dbReference>
<evidence type="ECO:0000256" key="1">
    <source>
        <dbReference type="ARBA" id="ARBA00001957"/>
    </source>
</evidence>
<evidence type="ECO:0000256" key="5">
    <source>
        <dbReference type="ARBA" id="ARBA00022450"/>
    </source>
</evidence>
<evidence type="ECO:0000256" key="8">
    <source>
        <dbReference type="ARBA" id="ARBA00033440"/>
    </source>
</evidence>
<feature type="domain" description="Carrier" evidence="9">
    <location>
        <begin position="13"/>
        <end position="87"/>
    </location>
</feature>
<dbReference type="PANTHER" id="PTHR45527:SF10">
    <property type="entry name" value="PYOCHELIN SYNTHASE PCHF"/>
    <property type="match status" value="1"/>
</dbReference>
<dbReference type="SUPFAM" id="SSF47336">
    <property type="entry name" value="ACP-like"/>
    <property type="match status" value="3"/>
</dbReference>
<evidence type="ECO:0000256" key="6">
    <source>
        <dbReference type="ARBA" id="ARBA00022553"/>
    </source>
</evidence>
<dbReference type="Gene3D" id="3.30.559.30">
    <property type="entry name" value="Nonribosomal peptide synthetase, condensation domain"/>
    <property type="match status" value="2"/>
</dbReference>
<dbReference type="Gene3D" id="3.30.559.10">
    <property type="entry name" value="Chloramphenicol acetyltransferase-like domain"/>
    <property type="match status" value="2"/>
</dbReference>
<dbReference type="Gene3D" id="3.40.50.1820">
    <property type="entry name" value="alpha/beta hydrolase"/>
    <property type="match status" value="1"/>
</dbReference>
<dbReference type="InterPro" id="IPR045851">
    <property type="entry name" value="AMP-bd_C_sf"/>
</dbReference>
<dbReference type="InterPro" id="IPR036736">
    <property type="entry name" value="ACP-like_sf"/>
</dbReference>
<dbReference type="InterPro" id="IPR006162">
    <property type="entry name" value="Ppantetheine_attach_site"/>
</dbReference>
<dbReference type="InterPro" id="IPR000873">
    <property type="entry name" value="AMP-dep_synth/lig_dom"/>
</dbReference>
<dbReference type="Gene3D" id="3.40.50.150">
    <property type="entry name" value="Vaccinia Virus protein VP39"/>
    <property type="match status" value="1"/>
</dbReference>
<comment type="cofactor">
    <cofactor evidence="1">
        <name>pantetheine 4'-phosphate</name>
        <dbReference type="ChEBI" id="CHEBI:47942"/>
    </cofactor>
</comment>
<dbReference type="InterPro" id="IPR010071">
    <property type="entry name" value="AA_adenyl_dom"/>
</dbReference>
<dbReference type="CDD" id="cd19535">
    <property type="entry name" value="Cyc_NRPS"/>
    <property type="match status" value="2"/>
</dbReference>
<dbReference type="GO" id="GO:0031177">
    <property type="term" value="F:phosphopantetheine binding"/>
    <property type="evidence" value="ECO:0007669"/>
    <property type="project" value="InterPro"/>
</dbReference>
<dbReference type="InterPro" id="IPR025110">
    <property type="entry name" value="AMP-bd_C"/>
</dbReference>
<accession>U2S0D4</accession>
<dbReference type="GO" id="GO:0043041">
    <property type="term" value="P:amino acid activation for nonribosomal peptide biosynthetic process"/>
    <property type="evidence" value="ECO:0007669"/>
    <property type="project" value="TreeGrafter"/>
</dbReference>
<dbReference type="Gene3D" id="3.30.300.30">
    <property type="match status" value="3"/>
</dbReference>
<dbReference type="GeneID" id="95359449"/>
<dbReference type="PROSITE" id="PS00455">
    <property type="entry name" value="AMP_BINDING"/>
    <property type="match status" value="1"/>
</dbReference>
<dbReference type="InterPro" id="IPR029063">
    <property type="entry name" value="SAM-dependent_MTases_sf"/>
</dbReference>
<evidence type="ECO:0000256" key="7">
    <source>
        <dbReference type="ARBA" id="ARBA00022598"/>
    </source>
</evidence>
<dbReference type="Pfam" id="PF08241">
    <property type="entry name" value="Methyltransf_11"/>
    <property type="match status" value="1"/>
</dbReference>
<dbReference type="EMBL" id="ACVN02000123">
    <property type="protein sequence ID" value="ERK59233.1"/>
    <property type="molecule type" value="Genomic_DNA"/>
</dbReference>
<proteinExistence type="inferred from homology"/>
<dbReference type="InterPro" id="IPR001242">
    <property type="entry name" value="Condensation_dom"/>
</dbReference>
<dbReference type="GO" id="GO:0005737">
    <property type="term" value="C:cytoplasm"/>
    <property type="evidence" value="ECO:0007669"/>
    <property type="project" value="TreeGrafter"/>
</dbReference>
<dbReference type="SUPFAM" id="SSF53335">
    <property type="entry name" value="S-adenosyl-L-methionine-dependent methyltransferases"/>
    <property type="match status" value="1"/>
</dbReference>
<keyword evidence="7" id="KW-0436">Ligase</keyword>
<protein>
    <recommendedName>
        <fullName evidence="4">Phenyloxazoline synthase MbtB</fullName>
    </recommendedName>
    <alternativeName>
        <fullName evidence="8">Mycobactin synthetase protein B</fullName>
    </alternativeName>
</protein>
<keyword evidence="5" id="KW-0596">Phosphopantetheine</keyword>
<dbReference type="InterPro" id="IPR020845">
    <property type="entry name" value="AMP-binding_CS"/>
</dbReference>
<dbReference type="PANTHER" id="PTHR45527">
    <property type="entry name" value="NONRIBOSOMAL PEPTIDE SYNTHETASE"/>
    <property type="match status" value="1"/>
</dbReference>
<evidence type="ECO:0000256" key="3">
    <source>
        <dbReference type="ARBA" id="ARBA00007380"/>
    </source>
</evidence>
<dbReference type="GO" id="GO:0008757">
    <property type="term" value="F:S-adenosylmethionine-dependent methyltransferase activity"/>
    <property type="evidence" value="ECO:0007669"/>
    <property type="project" value="InterPro"/>
</dbReference>
<dbReference type="Pfam" id="PF00501">
    <property type="entry name" value="AMP-binding"/>
    <property type="match status" value="2"/>
</dbReference>
<keyword evidence="11" id="KW-1185">Reference proteome</keyword>
<dbReference type="PROSITE" id="PS00012">
    <property type="entry name" value="PHOSPHOPANTETHEINE"/>
    <property type="match status" value="1"/>
</dbReference>
<organism evidence="10 11">
    <name type="scientific">Propionibacterium acidifaciens F0233</name>
    <dbReference type="NCBI Taxonomy" id="553198"/>
    <lineage>
        <taxon>Bacteria</taxon>
        <taxon>Bacillati</taxon>
        <taxon>Actinomycetota</taxon>
        <taxon>Actinomycetes</taxon>
        <taxon>Propionibacteriales</taxon>
        <taxon>Propionibacteriaceae</taxon>
        <taxon>Propionibacterium</taxon>
    </lineage>
</organism>
<keyword evidence="6" id="KW-0597">Phosphoprotein</keyword>
<evidence type="ECO:0000313" key="11">
    <source>
        <dbReference type="Proteomes" id="UP000017052"/>
    </source>
</evidence>
<dbReference type="InterPro" id="IPR009081">
    <property type="entry name" value="PP-bd_ACP"/>
</dbReference>
<dbReference type="InterPro" id="IPR020806">
    <property type="entry name" value="PKS_PP-bd"/>
</dbReference>
<name>U2S0D4_9ACTN</name>
<dbReference type="InterPro" id="IPR029058">
    <property type="entry name" value="AB_hydrolase_fold"/>
</dbReference>
<comment type="similarity">
    <text evidence="3">Belongs to the ATP-dependent AMP-binding enzyme family. MbtB subfamily.</text>
</comment>
<dbReference type="InterPro" id="IPR023213">
    <property type="entry name" value="CAT-like_dom_sf"/>
</dbReference>
<evidence type="ECO:0000259" key="9">
    <source>
        <dbReference type="PROSITE" id="PS50075"/>
    </source>
</evidence>